<dbReference type="Pfam" id="PF00400">
    <property type="entry name" value="WD40"/>
    <property type="match status" value="2"/>
</dbReference>
<dbReference type="InterPro" id="IPR015943">
    <property type="entry name" value="WD40/YVTN_repeat-like_dom_sf"/>
</dbReference>
<dbReference type="SMART" id="SM00320">
    <property type="entry name" value="WD40"/>
    <property type="match status" value="2"/>
</dbReference>
<name>A0A1B7MF83_9AGAM</name>
<feature type="repeat" description="WD" evidence="1">
    <location>
        <begin position="34"/>
        <end position="67"/>
    </location>
</feature>
<proteinExistence type="predicted"/>
<dbReference type="Proteomes" id="UP000092154">
    <property type="component" value="Unassembled WGS sequence"/>
</dbReference>
<dbReference type="EMBL" id="KV449495">
    <property type="protein sequence ID" value="OAX31254.1"/>
    <property type="molecule type" value="Genomic_DNA"/>
</dbReference>
<evidence type="ECO:0000256" key="1">
    <source>
        <dbReference type="PROSITE-ProRule" id="PRU00221"/>
    </source>
</evidence>
<accession>A0A1B7MF83</accession>
<protein>
    <submittedName>
        <fullName evidence="2">Uncharacterized protein</fullName>
    </submittedName>
</protein>
<dbReference type="InterPro" id="IPR001680">
    <property type="entry name" value="WD40_rpt"/>
</dbReference>
<dbReference type="PROSITE" id="PS50294">
    <property type="entry name" value="WD_REPEATS_REGION"/>
    <property type="match status" value="1"/>
</dbReference>
<organism evidence="2 3">
    <name type="scientific">Rhizopogon vinicolor AM-OR11-026</name>
    <dbReference type="NCBI Taxonomy" id="1314800"/>
    <lineage>
        <taxon>Eukaryota</taxon>
        <taxon>Fungi</taxon>
        <taxon>Dikarya</taxon>
        <taxon>Basidiomycota</taxon>
        <taxon>Agaricomycotina</taxon>
        <taxon>Agaricomycetes</taxon>
        <taxon>Agaricomycetidae</taxon>
        <taxon>Boletales</taxon>
        <taxon>Suillineae</taxon>
        <taxon>Rhizopogonaceae</taxon>
        <taxon>Rhizopogon</taxon>
    </lineage>
</organism>
<dbReference type="SUPFAM" id="SSF50998">
    <property type="entry name" value="Quinoprotein alcohol dehydrogenase-like"/>
    <property type="match status" value="1"/>
</dbReference>
<sequence>MADELSMLADISIVIPPVGNSKAREVETRIMKIFEGYPQAITCIDISSDSKLLASESKDGTMHTWDLTPKSPSGWSIRKLVVKSDVANDKTIVAAFTFKLDDNKEPTNTIYEFDASTLDTVGARFEAHTKVVTALALSYHCALLASVSADLTINLL</sequence>
<dbReference type="OrthoDB" id="10251741at2759"/>
<evidence type="ECO:0000313" key="3">
    <source>
        <dbReference type="Proteomes" id="UP000092154"/>
    </source>
</evidence>
<dbReference type="PROSITE" id="PS50082">
    <property type="entry name" value="WD_REPEATS_2"/>
    <property type="match status" value="1"/>
</dbReference>
<dbReference type="InterPro" id="IPR011047">
    <property type="entry name" value="Quinoprotein_ADH-like_sf"/>
</dbReference>
<dbReference type="Gene3D" id="2.130.10.10">
    <property type="entry name" value="YVTN repeat-like/Quinoprotein amine dehydrogenase"/>
    <property type="match status" value="1"/>
</dbReference>
<evidence type="ECO:0000313" key="2">
    <source>
        <dbReference type="EMBL" id="OAX31254.1"/>
    </source>
</evidence>
<dbReference type="STRING" id="1314800.A0A1B7MF83"/>
<dbReference type="AlphaFoldDB" id="A0A1B7MF83"/>
<dbReference type="InParanoid" id="A0A1B7MF83"/>
<gene>
    <name evidence="2" type="ORF">K503DRAFT_860825</name>
</gene>
<reference evidence="2 3" key="1">
    <citation type="submission" date="2016-06" db="EMBL/GenBank/DDBJ databases">
        <title>Comparative genomics of the ectomycorrhizal sister species Rhizopogon vinicolor and Rhizopogon vesiculosus (Basidiomycota: Boletales) reveals a divergence of the mating type B locus.</title>
        <authorList>
            <consortium name="DOE Joint Genome Institute"/>
            <person name="Mujic A.B."/>
            <person name="Kuo A."/>
            <person name="Tritt A."/>
            <person name="Lipzen A."/>
            <person name="Chen C."/>
            <person name="Johnson J."/>
            <person name="Sharma A."/>
            <person name="Barry K."/>
            <person name="Grigoriev I.V."/>
            <person name="Spatafora J.W."/>
        </authorList>
    </citation>
    <scope>NUCLEOTIDE SEQUENCE [LARGE SCALE GENOMIC DNA]</scope>
    <source>
        <strain evidence="2 3">AM-OR11-026</strain>
    </source>
</reference>
<keyword evidence="1" id="KW-0853">WD repeat</keyword>
<keyword evidence="3" id="KW-1185">Reference proteome</keyword>